<name>A0AAP2YVF1_9EURY</name>
<dbReference type="RefSeq" id="WP_338001938.1">
    <property type="nucleotide sequence ID" value="NZ_JAOPKA010000001.1"/>
</dbReference>
<keyword evidence="1" id="KW-0472">Membrane</keyword>
<keyword evidence="1" id="KW-1133">Transmembrane helix</keyword>
<dbReference type="Proteomes" id="UP001321018">
    <property type="component" value="Unassembled WGS sequence"/>
</dbReference>
<proteinExistence type="predicted"/>
<sequence>MVSDNHTPTRGARTGDRAQLILIAAIALAFIILSIVVVFNSVLYTQTMSSSSSIETTSDAQLAELEMARGVRGIAQEVNLNSSLDGSNDLSDVNSILNDNSSAFIGQYQNASADRRPAIANVTNITANKPAKAIKADLDSDVKNSSSDKWENGREIGHFVIEFNSDFSGEINVSVSSEEEDDYELIDDGHECFNENEPIVFDFVANTTIESEPSSCQIEMINTGQEYTNFSIEGSGYDNIRTLELVAEGDDELIGNGDEYTAAWAVLLEYTYDTSELSVDREFEVEVYGDRR</sequence>
<feature type="transmembrane region" description="Helical" evidence="1">
    <location>
        <begin position="20"/>
        <end position="44"/>
    </location>
</feature>
<comment type="caution">
    <text evidence="2">The sequence shown here is derived from an EMBL/GenBank/DDBJ whole genome shotgun (WGS) entry which is preliminary data.</text>
</comment>
<evidence type="ECO:0000256" key="1">
    <source>
        <dbReference type="SAM" id="Phobius"/>
    </source>
</evidence>
<reference evidence="2" key="1">
    <citation type="submission" date="2022-09" db="EMBL/GenBank/DDBJ databases">
        <title>Enrichment on poylsaccharides allowed isolation of novel metabolic and taxonomic groups of Haloarchaea.</title>
        <authorList>
            <person name="Sorokin D.Y."/>
            <person name="Elcheninov A.G."/>
            <person name="Khizhniak T.V."/>
            <person name="Kolganova T.V."/>
            <person name="Kublanov I.V."/>
        </authorList>
    </citation>
    <scope>NUCLEOTIDE SEQUENCE</scope>
    <source>
        <strain evidence="2">AArc-xg1-1</strain>
    </source>
</reference>
<evidence type="ECO:0000313" key="3">
    <source>
        <dbReference type="Proteomes" id="UP001321018"/>
    </source>
</evidence>
<dbReference type="EMBL" id="JAOPKA010000001">
    <property type="protein sequence ID" value="MCU4740085.1"/>
    <property type="molecule type" value="Genomic_DNA"/>
</dbReference>
<gene>
    <name evidence="2" type="ORF">OB960_01545</name>
</gene>
<evidence type="ECO:0000313" key="2">
    <source>
        <dbReference type="EMBL" id="MCU4740085.1"/>
    </source>
</evidence>
<dbReference type="AlphaFoldDB" id="A0AAP2YVF1"/>
<organism evidence="2 3">
    <name type="scientific">Natronoglomus mannanivorans</name>
    <dbReference type="NCBI Taxonomy" id="2979990"/>
    <lineage>
        <taxon>Archaea</taxon>
        <taxon>Methanobacteriati</taxon>
        <taxon>Methanobacteriota</taxon>
        <taxon>Stenosarchaea group</taxon>
        <taxon>Halobacteria</taxon>
        <taxon>Halobacteriales</taxon>
        <taxon>Natrialbaceae</taxon>
        <taxon>Natronoglomus</taxon>
    </lineage>
</organism>
<keyword evidence="1" id="KW-0812">Transmembrane</keyword>
<accession>A0AAP2YVF1</accession>
<protein>
    <submittedName>
        <fullName evidence="2">Uncharacterized protein</fullName>
    </submittedName>
</protein>